<dbReference type="RefSeq" id="WP_135960259.1">
    <property type="nucleotide sequence ID" value="NZ_AQFR02000001.1"/>
</dbReference>
<accession>A0A4S2BP23</accession>
<name>A0A4S2BP23_9LACO</name>
<protein>
    <recommendedName>
        <fullName evidence="3">Helicase/UvrB N-terminal domain-containing protein</fullName>
    </recommendedName>
</protein>
<reference evidence="1 2" key="1">
    <citation type="submission" date="2019-04" db="EMBL/GenBank/DDBJ databases">
        <title>Microbes associate with the intestines of laboratory mice.</title>
        <authorList>
            <person name="Navarre W."/>
            <person name="Wong E."/>
            <person name="Huang K."/>
            <person name="Tropini C."/>
            <person name="Ng K."/>
            <person name="Yu B."/>
        </authorList>
    </citation>
    <scope>NUCLEOTIDE SEQUENCE [LARGE SCALE GENOMIC DNA]</scope>
    <source>
        <strain evidence="1 2">NM61_E11</strain>
    </source>
</reference>
<dbReference type="InterPro" id="IPR027417">
    <property type="entry name" value="P-loop_NTPase"/>
</dbReference>
<comment type="caution">
    <text evidence="1">The sequence shown here is derived from an EMBL/GenBank/DDBJ whole genome shotgun (WGS) entry which is preliminary data.</text>
</comment>
<organism evidence="1 2">
    <name type="scientific">Lactobacillus intestinalis</name>
    <dbReference type="NCBI Taxonomy" id="151781"/>
    <lineage>
        <taxon>Bacteria</taxon>
        <taxon>Bacillati</taxon>
        <taxon>Bacillota</taxon>
        <taxon>Bacilli</taxon>
        <taxon>Lactobacillales</taxon>
        <taxon>Lactobacillaceae</taxon>
        <taxon>Lactobacillus</taxon>
    </lineage>
</organism>
<gene>
    <name evidence="1" type="ORF">E5351_02205</name>
</gene>
<evidence type="ECO:0000313" key="2">
    <source>
        <dbReference type="Proteomes" id="UP000309117"/>
    </source>
</evidence>
<dbReference type="EMBL" id="SRYV01000003">
    <property type="protein sequence ID" value="TGY16829.1"/>
    <property type="molecule type" value="Genomic_DNA"/>
</dbReference>
<dbReference type="SUPFAM" id="SSF52540">
    <property type="entry name" value="P-loop containing nucleoside triphosphate hydrolases"/>
    <property type="match status" value="1"/>
</dbReference>
<proteinExistence type="predicted"/>
<evidence type="ECO:0008006" key="3">
    <source>
        <dbReference type="Google" id="ProtNLM"/>
    </source>
</evidence>
<dbReference type="Proteomes" id="UP000309117">
    <property type="component" value="Unassembled WGS sequence"/>
</dbReference>
<sequence>MNVKNGTEKCLDWIFKNNRDRKSFLATITQSTGTGKTYAIENAVCKQINANGNEIFFVVTNNKENRNEIYNELCARDPLNKDKILLLESDHDAIIRYFNFILSNETNDIFRRKFEILNKWKEGLNPQLTSTREVLESLIPKYVFNTKSSNDFFKLKYALRKDLNQIASKQDKNLSTLQDKLDFRREIAPWSFKMFPDSNIHQYQVIVLTMHKFIRKYNPILGNRMYFWNINFDNKKVTTFIDESDEEKKIMLDILVDQDESSSRREDVITLFKRVYMNLTPSINQPSNFVQNVVDERGRKNQDRFKNMYKKFKEVYDQYHLESGLRISSEVKENEINRFIFNCGQQNYLFNGNKQYLVWEYDKKANLNVLKNNRAQYLEKKEYRLTTIVQKLERLLKFFTRNMYSITKAVYKATNIHTDDFESELVRQLNNVLLPTQNEFLADYFIENFLDDIPNRTIPNIRNNFAKDTTLYAEGINVFNIISNEKDENVHVYLYLQNNFPEKVLVQIANHIRTILLSATGDNPSPISNFDLNWVKNNVKHNVSLSSKLEAVLDNENKIRNKKLEEKTNWNINEIGKSLITAHGTLAQVMINTLKQELNLELSLEAARELLMEFPTSHISDYERIGINSDMNFINAADKSDDDLAQNVSFNFARQLKWLLTTIAFYQNYQKHPYCNSYVIFTNVQLTDENNDPDMNDKKWLLAALTRLGFSTKSSDFEFINAQNRENIKSIKEEWGVGQFKILFTNREAFSRGINLSYKLSDKLEEKYGRHYQKIDEHSDTAQVDVTGIYEEQPSHLAVVSQNNAQNSVDDDIKFIYEQYMLHYSNLTDLTQDDIKQRIRTFFNHKGVPFWNLIPMKIASTVNVEQAMGRLCRNGRKADQVLVNLDYSMTDRLDYKYLASKRTNIIMEKILNNHLPLLEDDYQQLFASPEEQAMIDLINKKGIFLQDLANNLRTLGIGKQCEWILLREFIGKHPIIQDSSQIPSNLDNTLYGFYYQNEHQIKNYFYCFKDREYQLAFITSTEEDASQKLKSYKAHYGNNPLLKYHEFNLKNELSYLNKIFDKNPWIKKELQREGYDLDFSKKGELLLTPLAFNNLYKAAISEKIFEIVAHHYSWNFHSMKDLAKSEFELYDGFLNIQNSILYVDVKNYNSNKYSMSKKNLNQQVIKKEKERLGVSEGQAVVIVNLYQFESDMEYKAVRILDKIKSDGVYIYPALFDNDGTLNNDLIQDLGELTYGDNN</sequence>
<evidence type="ECO:0000313" key="1">
    <source>
        <dbReference type="EMBL" id="TGY16829.1"/>
    </source>
</evidence>
<dbReference type="AlphaFoldDB" id="A0A4S2BP23"/>